<dbReference type="GO" id="GO:0045892">
    <property type="term" value="P:negative regulation of DNA-templated transcription"/>
    <property type="evidence" value="ECO:0007669"/>
    <property type="project" value="InterPro"/>
</dbReference>
<evidence type="ECO:0000313" key="7">
    <source>
        <dbReference type="EMBL" id="TQS40335.1"/>
    </source>
</evidence>
<dbReference type="EMBL" id="VIRS01000043">
    <property type="protein sequence ID" value="TQS40335.1"/>
    <property type="molecule type" value="Genomic_DNA"/>
</dbReference>
<dbReference type="Gene3D" id="1.10.357.10">
    <property type="entry name" value="Tetracycline Repressor, domain 2"/>
    <property type="match status" value="1"/>
</dbReference>
<evidence type="ECO:0000256" key="2">
    <source>
        <dbReference type="ARBA" id="ARBA00023125"/>
    </source>
</evidence>
<evidence type="ECO:0000256" key="5">
    <source>
        <dbReference type="SAM" id="MobiDB-lite"/>
    </source>
</evidence>
<keyword evidence="3" id="KW-0804">Transcription</keyword>
<dbReference type="Pfam" id="PF00440">
    <property type="entry name" value="TetR_N"/>
    <property type="match status" value="1"/>
</dbReference>
<dbReference type="SUPFAM" id="SSF48498">
    <property type="entry name" value="Tetracyclin repressor-like, C-terminal domain"/>
    <property type="match status" value="1"/>
</dbReference>
<feature type="region of interest" description="Disordered" evidence="5">
    <location>
        <begin position="84"/>
        <end position="109"/>
    </location>
</feature>
<feature type="domain" description="HTH tetR-type" evidence="6">
    <location>
        <begin position="127"/>
        <end position="187"/>
    </location>
</feature>
<dbReference type="Proteomes" id="UP000317982">
    <property type="component" value="Unassembled WGS sequence"/>
</dbReference>
<evidence type="ECO:0000259" key="6">
    <source>
        <dbReference type="PROSITE" id="PS50977"/>
    </source>
</evidence>
<dbReference type="InterPro" id="IPR036271">
    <property type="entry name" value="Tet_transcr_reg_TetR-rel_C_sf"/>
</dbReference>
<dbReference type="OrthoDB" id="3818006at2"/>
<keyword evidence="2 4" id="KW-0238">DNA-binding</keyword>
<dbReference type="InterPro" id="IPR001647">
    <property type="entry name" value="HTH_TetR"/>
</dbReference>
<dbReference type="GO" id="GO:0003700">
    <property type="term" value="F:DNA-binding transcription factor activity"/>
    <property type="evidence" value="ECO:0007669"/>
    <property type="project" value="TreeGrafter"/>
</dbReference>
<evidence type="ECO:0000313" key="8">
    <source>
        <dbReference type="Proteomes" id="UP000317982"/>
    </source>
</evidence>
<organism evidence="7 8">
    <name type="scientific">Cryptosporangium phraense</name>
    <dbReference type="NCBI Taxonomy" id="2593070"/>
    <lineage>
        <taxon>Bacteria</taxon>
        <taxon>Bacillati</taxon>
        <taxon>Actinomycetota</taxon>
        <taxon>Actinomycetes</taxon>
        <taxon>Cryptosporangiales</taxon>
        <taxon>Cryptosporangiaceae</taxon>
        <taxon>Cryptosporangium</taxon>
    </lineage>
</organism>
<name>A0A545AI19_9ACTN</name>
<dbReference type="SUPFAM" id="SSF46689">
    <property type="entry name" value="Homeodomain-like"/>
    <property type="match status" value="1"/>
</dbReference>
<evidence type="ECO:0000256" key="3">
    <source>
        <dbReference type="ARBA" id="ARBA00023163"/>
    </source>
</evidence>
<keyword evidence="1" id="KW-0805">Transcription regulation</keyword>
<dbReference type="InterPro" id="IPR009057">
    <property type="entry name" value="Homeodomain-like_sf"/>
</dbReference>
<dbReference type="InterPro" id="IPR050109">
    <property type="entry name" value="HTH-type_TetR-like_transc_reg"/>
</dbReference>
<reference evidence="7 8" key="1">
    <citation type="submission" date="2019-07" db="EMBL/GenBank/DDBJ databases">
        <title>Cryptosporangium phraense sp. nov., isolated from plant litter.</title>
        <authorList>
            <person name="Suriyachadkun C."/>
        </authorList>
    </citation>
    <scope>NUCLEOTIDE SEQUENCE [LARGE SCALE GENOMIC DNA]</scope>
    <source>
        <strain evidence="7 8">A-T 5661</strain>
    </source>
</reference>
<evidence type="ECO:0000256" key="4">
    <source>
        <dbReference type="PROSITE-ProRule" id="PRU00335"/>
    </source>
</evidence>
<feature type="DNA-binding region" description="H-T-H motif" evidence="4">
    <location>
        <begin position="150"/>
        <end position="169"/>
    </location>
</feature>
<accession>A0A545AI19</accession>
<sequence length="329" mass="36007">MRRAMLVNASAAHSSVMPPSTYTSGIATRCPNWKAPGIATHATISGAWLIVATIASCHPASGPESVSDRCLAMLNLDVLREQRSRNSRSSVTMRQDGRVETTPRPGSAGWWRDRRAARAKRRNRPGGLTMDQITKTALVIVDEEGLAALTMRRLADALGTGAASLYRHVANREELLVEVVDHVLGDVEFAELKPTWREDFGTVAHNLRAALLHHPHLLPVVLRTPLLGPNALRGREASLRRILDFGFSRADAQPIYTVLVSTVLGQAVFAAHDRPEPLRPEVYRDQSADDYPTVAALADETTPQTSSALFSLMIDIMLDGIAARYPRES</sequence>
<dbReference type="GO" id="GO:0000976">
    <property type="term" value="F:transcription cis-regulatory region binding"/>
    <property type="evidence" value="ECO:0007669"/>
    <property type="project" value="TreeGrafter"/>
</dbReference>
<dbReference type="InterPro" id="IPR004111">
    <property type="entry name" value="Repressor_TetR_C"/>
</dbReference>
<dbReference type="AlphaFoldDB" id="A0A545AI19"/>
<dbReference type="InParanoid" id="A0A545AI19"/>
<keyword evidence="8" id="KW-1185">Reference proteome</keyword>
<proteinExistence type="predicted"/>
<gene>
    <name evidence="7" type="ORF">FL583_35555</name>
</gene>
<protein>
    <submittedName>
        <fullName evidence="7">TetR/AcrR family transcriptional regulator</fullName>
    </submittedName>
</protein>
<dbReference type="PANTHER" id="PTHR30055:SF151">
    <property type="entry name" value="TRANSCRIPTIONAL REGULATORY PROTEIN"/>
    <property type="match status" value="1"/>
</dbReference>
<dbReference type="PROSITE" id="PS50977">
    <property type="entry name" value="HTH_TETR_2"/>
    <property type="match status" value="1"/>
</dbReference>
<dbReference type="Pfam" id="PF02909">
    <property type="entry name" value="TetR_C_1"/>
    <property type="match status" value="1"/>
</dbReference>
<dbReference type="PANTHER" id="PTHR30055">
    <property type="entry name" value="HTH-TYPE TRANSCRIPTIONAL REGULATOR RUTR"/>
    <property type="match status" value="1"/>
</dbReference>
<comment type="caution">
    <text evidence="7">The sequence shown here is derived from an EMBL/GenBank/DDBJ whole genome shotgun (WGS) entry which is preliminary data.</text>
</comment>
<evidence type="ECO:0000256" key="1">
    <source>
        <dbReference type="ARBA" id="ARBA00023015"/>
    </source>
</evidence>